<reference evidence="3" key="1">
    <citation type="journal article" date="2019" name="Int. J. Syst. Evol. Microbiol.">
        <title>The Global Catalogue of Microorganisms (GCM) 10K type strain sequencing project: providing services to taxonomists for standard genome sequencing and annotation.</title>
        <authorList>
            <consortium name="The Broad Institute Genomics Platform"/>
            <consortium name="The Broad Institute Genome Sequencing Center for Infectious Disease"/>
            <person name="Wu L."/>
            <person name="Ma J."/>
        </authorList>
    </citation>
    <scope>NUCLEOTIDE SEQUENCE [LARGE SCALE GENOMIC DNA]</scope>
    <source>
        <strain evidence="3">JCM 17224</strain>
    </source>
</reference>
<organism evidence="2 3">
    <name type="scientific">Hymenobacter fastidiosus</name>
    <dbReference type="NCBI Taxonomy" id="486264"/>
    <lineage>
        <taxon>Bacteria</taxon>
        <taxon>Pseudomonadati</taxon>
        <taxon>Bacteroidota</taxon>
        <taxon>Cytophagia</taxon>
        <taxon>Cytophagales</taxon>
        <taxon>Hymenobacteraceae</taxon>
        <taxon>Hymenobacter</taxon>
    </lineage>
</organism>
<dbReference type="RefSeq" id="WP_345072983.1">
    <property type="nucleotide sequence ID" value="NZ_BAABDJ010000022.1"/>
</dbReference>
<feature type="chain" id="PRO_5045676363" description="Outer membrane protein beta-barrel domain-containing protein" evidence="1">
    <location>
        <begin position="36"/>
        <end position="107"/>
    </location>
</feature>
<accession>A0ABP7SAU9</accession>
<dbReference type="Proteomes" id="UP001500567">
    <property type="component" value="Unassembled WGS sequence"/>
</dbReference>
<keyword evidence="3" id="KW-1185">Reference proteome</keyword>
<sequence>MLRAVSQPPCHSQSIRFLSFAPGGLLLAAALPARAQTNAETLAAPRFYVGLAAYHGNDQNLGRWRQGNTGFRVPGPLTVGYELRPRLALELGVAYSGRTARYARDDY</sequence>
<name>A0ABP7SAU9_9BACT</name>
<evidence type="ECO:0008006" key="4">
    <source>
        <dbReference type="Google" id="ProtNLM"/>
    </source>
</evidence>
<gene>
    <name evidence="2" type="ORF">GCM10022408_21720</name>
</gene>
<dbReference type="EMBL" id="BAABDJ010000022">
    <property type="protein sequence ID" value="GAA4009300.1"/>
    <property type="molecule type" value="Genomic_DNA"/>
</dbReference>
<comment type="caution">
    <text evidence="2">The sequence shown here is derived from an EMBL/GenBank/DDBJ whole genome shotgun (WGS) entry which is preliminary data.</text>
</comment>
<proteinExistence type="predicted"/>
<evidence type="ECO:0000313" key="2">
    <source>
        <dbReference type="EMBL" id="GAA4009300.1"/>
    </source>
</evidence>
<evidence type="ECO:0000256" key="1">
    <source>
        <dbReference type="SAM" id="SignalP"/>
    </source>
</evidence>
<keyword evidence="1" id="KW-0732">Signal</keyword>
<evidence type="ECO:0000313" key="3">
    <source>
        <dbReference type="Proteomes" id="UP001500567"/>
    </source>
</evidence>
<feature type="signal peptide" evidence="1">
    <location>
        <begin position="1"/>
        <end position="35"/>
    </location>
</feature>
<protein>
    <recommendedName>
        <fullName evidence="4">Outer membrane protein beta-barrel domain-containing protein</fullName>
    </recommendedName>
</protein>